<name>A0A413IH78_9BACT</name>
<sequence>NPYIELTLFRFFEEKGIEVSLISWGFLKIELRLFDTLSSIVSYCFKNVTNEKNCMYSHLYVILLRVFFAKRNVF</sequence>
<proteinExistence type="predicted"/>
<reference evidence="1 2" key="1">
    <citation type="submission" date="2018-08" db="EMBL/GenBank/DDBJ databases">
        <title>A genome reference for cultivated species of the human gut microbiota.</title>
        <authorList>
            <person name="Zou Y."/>
            <person name="Xue W."/>
            <person name="Luo G."/>
        </authorList>
    </citation>
    <scope>NUCLEOTIDE SEQUENCE [LARGE SCALE GENOMIC DNA]</scope>
    <source>
        <strain evidence="1 2">OF02-7</strain>
    </source>
</reference>
<gene>
    <name evidence="1" type="ORF">DXA50_20320</name>
</gene>
<accession>A0A413IH78</accession>
<dbReference type="EMBL" id="QSCR01000078">
    <property type="protein sequence ID" value="RGY10444.1"/>
    <property type="molecule type" value="Genomic_DNA"/>
</dbReference>
<dbReference type="Proteomes" id="UP000286063">
    <property type="component" value="Unassembled WGS sequence"/>
</dbReference>
<protein>
    <submittedName>
        <fullName evidence="1">Uncharacterized protein</fullName>
    </submittedName>
</protein>
<feature type="non-terminal residue" evidence="1">
    <location>
        <position position="1"/>
    </location>
</feature>
<organism evidence="1 2">
    <name type="scientific">Butyricimonas virosa</name>
    <dbReference type="NCBI Taxonomy" id="544645"/>
    <lineage>
        <taxon>Bacteria</taxon>
        <taxon>Pseudomonadati</taxon>
        <taxon>Bacteroidota</taxon>
        <taxon>Bacteroidia</taxon>
        <taxon>Bacteroidales</taxon>
        <taxon>Odoribacteraceae</taxon>
        <taxon>Butyricimonas</taxon>
    </lineage>
</organism>
<comment type="caution">
    <text evidence="1">The sequence shown here is derived from an EMBL/GenBank/DDBJ whole genome shotgun (WGS) entry which is preliminary data.</text>
</comment>
<evidence type="ECO:0000313" key="1">
    <source>
        <dbReference type="EMBL" id="RGY10444.1"/>
    </source>
</evidence>
<evidence type="ECO:0000313" key="2">
    <source>
        <dbReference type="Proteomes" id="UP000286063"/>
    </source>
</evidence>
<dbReference type="AlphaFoldDB" id="A0A413IH78"/>